<feature type="domain" description="Methyltransferase" evidence="1">
    <location>
        <begin position="42"/>
        <end position="171"/>
    </location>
</feature>
<dbReference type="HOGENOM" id="CLU_061983_3_1_0"/>
<dbReference type="InterPro" id="IPR050210">
    <property type="entry name" value="tRNA_Adenine-N(6)_MTase"/>
</dbReference>
<dbReference type="STRING" id="926567.TheveDRAFT_0565"/>
<dbReference type="PANTHER" id="PTHR47739:SF1">
    <property type="entry name" value="TRNA1(VAL) (ADENINE(37)-N6)-METHYLTRANSFERASE"/>
    <property type="match status" value="1"/>
</dbReference>
<dbReference type="InterPro" id="IPR002052">
    <property type="entry name" value="DNA_methylase_N6_adenine_CS"/>
</dbReference>
<sequence length="248" mass="27601">MRSTLDDLLWGNLRAEQPAEGFGPRVTVDTVLLGAYVKVRGGSRVLELGCAHGILSLMLVKRALAAGRHIQVVGIDIQRDLVDMALRNRDRHGLGDYARFYSMDMRDVAGDWEEAPFDAVVVNPPYEDPNRSRPSPRGPVALAVHGVMCSLEDVFRAASRVLKPKGRFFMVMRAHRMAEALCGMRDFKLEPKRLTAVHPKPERAASVFLAEAVKCAKPGMVVESPLFIYGSHGEYTERLLKAYREEGL</sequence>
<dbReference type="Gene3D" id="3.40.50.150">
    <property type="entry name" value="Vaccinia Virus protein VP39"/>
    <property type="match status" value="1"/>
</dbReference>
<evidence type="ECO:0000259" key="1">
    <source>
        <dbReference type="Pfam" id="PF13847"/>
    </source>
</evidence>
<keyword evidence="2" id="KW-0808">Transferase</keyword>
<dbReference type="InterPro" id="IPR029063">
    <property type="entry name" value="SAM-dependent_MTases_sf"/>
</dbReference>
<dbReference type="Proteomes" id="UP000005730">
    <property type="component" value="Chromosome"/>
</dbReference>
<dbReference type="AlphaFoldDB" id="H0UQH2"/>
<dbReference type="EMBL" id="CM001377">
    <property type="protein sequence ID" value="EHM09726.1"/>
    <property type="molecule type" value="Genomic_DNA"/>
</dbReference>
<dbReference type="Pfam" id="PF13847">
    <property type="entry name" value="Methyltransf_31"/>
    <property type="match status" value="1"/>
</dbReference>
<dbReference type="InterPro" id="IPR025714">
    <property type="entry name" value="Methyltranfer_dom"/>
</dbReference>
<reference evidence="2 3" key="1">
    <citation type="submission" date="2011-10" db="EMBL/GenBank/DDBJ databases">
        <title>The Noncontiguous Finished genome of Thermanaerovibrio velox DSM 12556.</title>
        <authorList>
            <consortium name="US DOE Joint Genome Institute (JGI-PGF)"/>
            <person name="Lucas S."/>
            <person name="Copeland A."/>
            <person name="Lapidus A."/>
            <person name="Glavina del Rio T."/>
            <person name="Dalin E."/>
            <person name="Tice H."/>
            <person name="Bruce D."/>
            <person name="Goodwin L."/>
            <person name="Pitluck S."/>
            <person name="Peters L."/>
            <person name="Mikhailova N."/>
            <person name="Teshima H."/>
            <person name="Kyrpides N."/>
            <person name="Mavromatis K."/>
            <person name="Ivanova N."/>
            <person name="Markowitz V."/>
            <person name="Cheng J.-F."/>
            <person name="Hugenholtz P."/>
            <person name="Woyke T."/>
            <person name="Wu D."/>
            <person name="Spring S."/>
            <person name="Brambilla E.-M."/>
            <person name="Klenk H.-P."/>
            <person name="Eisen J.A."/>
        </authorList>
    </citation>
    <scope>NUCLEOTIDE SEQUENCE [LARGE SCALE GENOMIC DNA]</scope>
    <source>
        <strain evidence="2 3">DSM 12556</strain>
    </source>
</reference>
<organism evidence="2 3">
    <name type="scientific">Thermanaerovibrio velox DSM 12556</name>
    <dbReference type="NCBI Taxonomy" id="926567"/>
    <lineage>
        <taxon>Bacteria</taxon>
        <taxon>Thermotogati</taxon>
        <taxon>Synergistota</taxon>
        <taxon>Synergistia</taxon>
        <taxon>Synergistales</taxon>
        <taxon>Synergistaceae</taxon>
        <taxon>Thermanaerovibrio</taxon>
    </lineage>
</organism>
<dbReference type="eggNOG" id="COG4123">
    <property type="taxonomic scope" value="Bacteria"/>
</dbReference>
<evidence type="ECO:0000313" key="3">
    <source>
        <dbReference type="Proteomes" id="UP000005730"/>
    </source>
</evidence>
<dbReference type="OrthoDB" id="9777257at2"/>
<accession>H0UQH2</accession>
<dbReference type="GO" id="GO:0032259">
    <property type="term" value="P:methylation"/>
    <property type="evidence" value="ECO:0007669"/>
    <property type="project" value="UniProtKB-KW"/>
</dbReference>
<protein>
    <submittedName>
        <fullName evidence="2">Putative O-methyltransferase</fullName>
    </submittedName>
</protein>
<gene>
    <name evidence="2" type="ORF">TheveDRAFT_0565</name>
</gene>
<dbReference type="CDD" id="cd02440">
    <property type="entry name" value="AdoMet_MTases"/>
    <property type="match status" value="1"/>
</dbReference>
<evidence type="ECO:0000313" key="2">
    <source>
        <dbReference type="EMBL" id="EHM09726.1"/>
    </source>
</evidence>
<dbReference type="SUPFAM" id="SSF53335">
    <property type="entry name" value="S-adenosyl-L-methionine-dependent methyltransferases"/>
    <property type="match status" value="1"/>
</dbReference>
<name>H0UQH2_9BACT</name>
<proteinExistence type="predicted"/>
<dbReference type="PROSITE" id="PS00092">
    <property type="entry name" value="N6_MTASE"/>
    <property type="match status" value="1"/>
</dbReference>
<dbReference type="GO" id="GO:0003676">
    <property type="term" value="F:nucleic acid binding"/>
    <property type="evidence" value="ECO:0007669"/>
    <property type="project" value="InterPro"/>
</dbReference>
<keyword evidence="3" id="KW-1185">Reference proteome</keyword>
<dbReference type="GO" id="GO:0008168">
    <property type="term" value="F:methyltransferase activity"/>
    <property type="evidence" value="ECO:0007669"/>
    <property type="project" value="UniProtKB-KW"/>
</dbReference>
<dbReference type="PANTHER" id="PTHR47739">
    <property type="entry name" value="TRNA1(VAL) (ADENINE(37)-N6)-METHYLTRANSFERASE"/>
    <property type="match status" value="1"/>
</dbReference>
<keyword evidence="2" id="KW-0489">Methyltransferase</keyword>